<sequence>MIGSLCSRGKLDLALKVFDQLLSDNCQPTVITYTILIEATMLDGGVDEALKLLDEMLSRGLKPDMFTYNTIIREIALLNQGKWEEGEKLMSKMFSDKCEPNVVTYSILITTLCRDGKIDEALNLLRLMKEKGLSCDCDWLQVID</sequence>
<protein>
    <recommendedName>
        <fullName evidence="5">Pentacotripeptide-repeat region of PRORP domain-containing protein</fullName>
    </recommendedName>
</protein>
<gene>
    <name evidence="4" type="ORF">BOLC5T34905H</name>
</gene>
<dbReference type="PANTHER" id="PTHR47933">
    <property type="entry name" value="PENTATRICOPEPTIDE REPEAT-CONTAINING PROTEIN 1, MITOCHONDRIAL"/>
    <property type="match status" value="1"/>
</dbReference>
<dbReference type="PANTHER" id="PTHR47933:SF11">
    <property type="entry name" value="PENTATRICOPEPTIDE REPEAT-CONTAINING PROTEIN 2"/>
    <property type="match status" value="1"/>
</dbReference>
<organism evidence="4">
    <name type="scientific">Brassica oleracea</name>
    <name type="common">Wild cabbage</name>
    <dbReference type="NCBI Taxonomy" id="3712"/>
    <lineage>
        <taxon>Eukaryota</taxon>
        <taxon>Viridiplantae</taxon>
        <taxon>Streptophyta</taxon>
        <taxon>Embryophyta</taxon>
        <taxon>Tracheophyta</taxon>
        <taxon>Spermatophyta</taxon>
        <taxon>Magnoliopsida</taxon>
        <taxon>eudicotyledons</taxon>
        <taxon>Gunneridae</taxon>
        <taxon>Pentapetalae</taxon>
        <taxon>rosids</taxon>
        <taxon>malvids</taxon>
        <taxon>Brassicales</taxon>
        <taxon>Brassicaceae</taxon>
        <taxon>Brassiceae</taxon>
        <taxon>Brassica</taxon>
    </lineage>
</organism>
<evidence type="ECO:0000256" key="3">
    <source>
        <dbReference type="PROSITE-ProRule" id="PRU00708"/>
    </source>
</evidence>
<feature type="repeat" description="PPR" evidence="3">
    <location>
        <begin position="29"/>
        <end position="63"/>
    </location>
</feature>
<dbReference type="EMBL" id="LR031877">
    <property type="protein sequence ID" value="VDD47358.1"/>
    <property type="molecule type" value="Genomic_DNA"/>
</dbReference>
<evidence type="ECO:0000256" key="1">
    <source>
        <dbReference type="ARBA" id="ARBA00007626"/>
    </source>
</evidence>
<dbReference type="InterPro" id="IPR051240">
    <property type="entry name" value="Mito_RNA-Proc/Resp"/>
</dbReference>
<evidence type="ECO:0000313" key="4">
    <source>
        <dbReference type="EMBL" id="VDD47358.1"/>
    </source>
</evidence>
<dbReference type="Pfam" id="PF12854">
    <property type="entry name" value="PPR_1"/>
    <property type="match status" value="1"/>
</dbReference>
<reference evidence="4" key="1">
    <citation type="submission" date="2018-11" db="EMBL/GenBank/DDBJ databases">
        <authorList>
            <consortium name="Genoscope - CEA"/>
            <person name="William W."/>
        </authorList>
    </citation>
    <scope>NUCLEOTIDE SEQUENCE</scope>
</reference>
<feature type="repeat" description="PPR" evidence="3">
    <location>
        <begin position="101"/>
        <end position="135"/>
    </location>
</feature>
<dbReference type="InterPro" id="IPR011990">
    <property type="entry name" value="TPR-like_helical_dom_sf"/>
</dbReference>
<dbReference type="PROSITE" id="PS51375">
    <property type="entry name" value="PPR"/>
    <property type="match status" value="4"/>
</dbReference>
<dbReference type="Gene3D" id="1.25.40.10">
    <property type="entry name" value="Tetratricopeptide repeat domain"/>
    <property type="match status" value="2"/>
</dbReference>
<dbReference type="InterPro" id="IPR002885">
    <property type="entry name" value="PPR_rpt"/>
</dbReference>
<feature type="repeat" description="PPR" evidence="3">
    <location>
        <begin position="1"/>
        <end position="28"/>
    </location>
</feature>
<accession>A0A3P6F4H3</accession>
<proteinExistence type="inferred from homology"/>
<dbReference type="GO" id="GO:0003729">
    <property type="term" value="F:mRNA binding"/>
    <property type="evidence" value="ECO:0007669"/>
    <property type="project" value="TreeGrafter"/>
</dbReference>
<name>A0A3P6F4H3_BRAOL</name>
<evidence type="ECO:0008006" key="5">
    <source>
        <dbReference type="Google" id="ProtNLM"/>
    </source>
</evidence>
<evidence type="ECO:0000256" key="2">
    <source>
        <dbReference type="ARBA" id="ARBA00022737"/>
    </source>
</evidence>
<comment type="similarity">
    <text evidence="1">Belongs to the PPR family. P subfamily.</text>
</comment>
<keyword evidence="2" id="KW-0677">Repeat</keyword>
<dbReference type="Pfam" id="PF13041">
    <property type="entry name" value="PPR_2"/>
    <property type="match status" value="2"/>
</dbReference>
<dbReference type="AlphaFoldDB" id="A0A3P6F4H3"/>
<dbReference type="NCBIfam" id="TIGR00756">
    <property type="entry name" value="PPR"/>
    <property type="match status" value="4"/>
</dbReference>
<feature type="repeat" description="PPR" evidence="3">
    <location>
        <begin position="64"/>
        <end position="100"/>
    </location>
</feature>